<dbReference type="GO" id="GO:0008745">
    <property type="term" value="F:N-acetylmuramoyl-L-alanine amidase activity"/>
    <property type="evidence" value="ECO:0007669"/>
    <property type="project" value="InterPro"/>
</dbReference>
<evidence type="ECO:0000313" key="1">
    <source>
        <dbReference type="EMBL" id="CPV56971.1"/>
    </source>
</evidence>
<dbReference type="InterPro" id="IPR036505">
    <property type="entry name" value="Amidase/PGRP_sf"/>
</dbReference>
<accession>A0A0U0ZP14</accession>
<sequence>MSFVWFRPDGPLRSREQIACEVHAVSLARGLDELATVLALMCIDVEVGAEDDNGERQWWCPWNAADPQTEQFDHDSQSDDALSSGYFQQQVSRPGAPGRPWGWGGLFGDLNGARKRMTLADSADMFLAALPDDYGRAAGNPAVAGQVVQQVQKSAFPDRYAQRWGEAWSVLRRALAGGPVDPSVPTTPDVLTPAPGFRGDPYWLADVLRAEGLRVFEMDGWKDRGEGDQGVLWGAVFHHTGNANETPEGIAFHPTLGLAAHLLIRPNGDVWVCGIGKANHAGVGSWPGIPTDNANPVTIGVEVAILPQENAPHRTGWPPVQYEATVKAFAAILRKLAQTAKRAISHKEWAQLGPAGVRQGKWDPGAIDMNIFRTDVQRQIDTRTTGGFLMALTDSEQREILDYVRAQNAPIPSTSPLRHLGEGNVNTRANLARAIDANQHVTAVVTLAKEGHTPSIALLWEVSTAADNPGTYPDRQEDANLAKTLLASISKTKKAVAAEDIEAWLDAEKAAA</sequence>
<dbReference type="AlphaFoldDB" id="A0A0U0ZP14"/>
<dbReference type="Pfam" id="PF01510">
    <property type="entry name" value="Amidase_2"/>
    <property type="match status" value="1"/>
</dbReference>
<dbReference type="Gene3D" id="3.40.80.10">
    <property type="entry name" value="Peptidoglycan recognition protein-like"/>
    <property type="match status" value="1"/>
</dbReference>
<evidence type="ECO:0000313" key="2">
    <source>
        <dbReference type="Proteomes" id="UP000045782"/>
    </source>
</evidence>
<reference evidence="1 2" key="1">
    <citation type="submission" date="2015-03" db="EMBL/GenBank/DDBJ databases">
        <authorList>
            <person name="Murphy D."/>
        </authorList>
    </citation>
    <scope>NUCLEOTIDE SEQUENCE [LARGE SCALE GENOMIC DNA]</scope>
    <source>
        <strain evidence="1 2">PAP088</strain>
    </source>
</reference>
<dbReference type="GO" id="GO:0009253">
    <property type="term" value="P:peptidoglycan catabolic process"/>
    <property type="evidence" value="ECO:0007669"/>
    <property type="project" value="InterPro"/>
</dbReference>
<name>A0A0U0ZP14_9MYCO</name>
<dbReference type="EMBL" id="CSWP01000005">
    <property type="protein sequence ID" value="CPV56971.1"/>
    <property type="molecule type" value="Genomic_DNA"/>
</dbReference>
<proteinExistence type="predicted"/>
<dbReference type="InterPro" id="IPR002502">
    <property type="entry name" value="Amidase_domain"/>
</dbReference>
<protein>
    <submittedName>
        <fullName evidence="1">Peptidoglycan binding domain-containing protein</fullName>
    </submittedName>
</protein>
<dbReference type="Proteomes" id="UP000045782">
    <property type="component" value="Unassembled WGS sequence"/>
</dbReference>
<dbReference type="SUPFAM" id="SSF55846">
    <property type="entry name" value="N-acetylmuramoyl-L-alanine amidase-like"/>
    <property type="match status" value="1"/>
</dbReference>
<organism evidence="1 2">
    <name type="scientific">Mycobacteroides abscessus</name>
    <dbReference type="NCBI Taxonomy" id="36809"/>
    <lineage>
        <taxon>Bacteria</taxon>
        <taxon>Bacillati</taxon>
        <taxon>Actinomycetota</taxon>
        <taxon>Actinomycetes</taxon>
        <taxon>Mycobacteriales</taxon>
        <taxon>Mycobacteriaceae</taxon>
        <taxon>Mycobacteroides</taxon>
    </lineage>
</organism>
<dbReference type="SMART" id="SM00644">
    <property type="entry name" value="Ami_2"/>
    <property type="match status" value="1"/>
</dbReference>
<gene>
    <name evidence="1" type="ORF">ERS075579_02865</name>
</gene>
<dbReference type="RefSeq" id="WP_016896107.1">
    <property type="nucleotide sequence ID" value="NZ_CSWP01000005.1"/>
</dbReference>